<evidence type="ECO:0000256" key="3">
    <source>
        <dbReference type="PIRNR" id="PIRNR006223"/>
    </source>
</evidence>
<dbReference type="EMBL" id="JALAAR010000025">
    <property type="protein sequence ID" value="MEH8019363.1"/>
    <property type="molecule type" value="Genomic_DNA"/>
</dbReference>
<dbReference type="EC" id="2.8.1.-" evidence="3"/>
<evidence type="ECO:0000256" key="1">
    <source>
        <dbReference type="ARBA" id="ARBA00004496"/>
    </source>
</evidence>
<evidence type="ECO:0000256" key="2">
    <source>
        <dbReference type="ARBA" id="ARBA00022490"/>
    </source>
</evidence>
<protein>
    <recommendedName>
        <fullName evidence="3">Sulfurtransferase</fullName>
        <ecNumber evidence="3">2.8.1.-</ecNumber>
    </recommendedName>
</protein>
<name>A0ABU8CBX0_9GAMM</name>
<keyword evidence="2" id="KW-0963">Cytoplasm</keyword>
<dbReference type="Pfam" id="PF04358">
    <property type="entry name" value="DsrC"/>
    <property type="match status" value="1"/>
</dbReference>
<organism evidence="4 5">
    <name type="scientific">Rheinheimera muenzenbergensis</name>
    <dbReference type="NCBI Taxonomy" id="1193628"/>
    <lineage>
        <taxon>Bacteria</taxon>
        <taxon>Pseudomonadati</taxon>
        <taxon>Pseudomonadota</taxon>
        <taxon>Gammaproteobacteria</taxon>
        <taxon>Chromatiales</taxon>
        <taxon>Chromatiaceae</taxon>
        <taxon>Rheinheimera</taxon>
    </lineage>
</organism>
<dbReference type="RefSeq" id="WP_335737759.1">
    <property type="nucleotide sequence ID" value="NZ_JALAAR010000025.1"/>
</dbReference>
<dbReference type="NCBIfam" id="TIGR03342">
    <property type="entry name" value="dsrC_tusE_dsvC"/>
    <property type="match status" value="1"/>
</dbReference>
<dbReference type="PIRSF" id="PIRSF006223">
    <property type="entry name" value="DsrC_TusE"/>
    <property type="match status" value="1"/>
</dbReference>
<dbReference type="InterPro" id="IPR007453">
    <property type="entry name" value="DsrC/TusE"/>
</dbReference>
<dbReference type="InterPro" id="IPR042072">
    <property type="entry name" value="DsrC-like_C"/>
</dbReference>
<comment type="function">
    <text evidence="3">Part of a sulfur-relay system.</text>
</comment>
<evidence type="ECO:0000313" key="4">
    <source>
        <dbReference type="EMBL" id="MEH8019363.1"/>
    </source>
</evidence>
<evidence type="ECO:0000313" key="5">
    <source>
        <dbReference type="Proteomes" id="UP001375382"/>
    </source>
</evidence>
<proteinExistence type="inferred from homology"/>
<dbReference type="Proteomes" id="UP001375382">
    <property type="component" value="Unassembled WGS sequence"/>
</dbReference>
<dbReference type="InterPro" id="IPR043163">
    <property type="entry name" value="DsrC-like_N"/>
</dbReference>
<dbReference type="PANTHER" id="PTHR37010">
    <property type="entry name" value="SULFURTRANSFERASE TUSE"/>
    <property type="match status" value="1"/>
</dbReference>
<gene>
    <name evidence="4" type="ORF">MN202_19185</name>
</gene>
<reference evidence="4 5" key="1">
    <citation type="journal article" date="2023" name="Ecotoxicol. Environ. Saf.">
        <title>Mercury remediation potential of mercury-resistant strain Rheinheimera metallidurans sp. nov. isolated from a municipal waste dumping site.</title>
        <authorList>
            <person name="Yadav V."/>
            <person name="Manjhi A."/>
            <person name="Vadakedath N."/>
        </authorList>
    </citation>
    <scope>NUCLEOTIDE SEQUENCE [LARGE SCALE GENOMIC DNA]</scope>
    <source>
        <strain evidence="4 5">E-49</strain>
    </source>
</reference>
<dbReference type="Gene3D" id="1.10.10.370">
    <property type="entry name" value="DsrC-like protein, C-terminal domain"/>
    <property type="match status" value="1"/>
</dbReference>
<comment type="similarity">
    <text evidence="3">Belongs to the dsrC/tusE family.</text>
</comment>
<dbReference type="Gene3D" id="3.30.1420.10">
    <property type="match status" value="1"/>
</dbReference>
<dbReference type="SUPFAM" id="SSF69721">
    <property type="entry name" value="DsrC, the gamma subunit of dissimilatory sulfite reductase"/>
    <property type="match status" value="1"/>
</dbReference>
<keyword evidence="3" id="KW-0808">Transferase</keyword>
<comment type="caution">
    <text evidence="4">The sequence shown here is derived from an EMBL/GenBank/DDBJ whole genome shotgun (WGS) entry which is preliminary data.</text>
</comment>
<dbReference type="PANTHER" id="PTHR37010:SF1">
    <property type="entry name" value="SULFURTRANSFERASE TUSE"/>
    <property type="match status" value="1"/>
</dbReference>
<keyword evidence="5" id="KW-1185">Reference proteome</keyword>
<sequence length="114" mass="12801">MAELNYLQVDGKQLALDKHGYLSDLQLWDQQVALAFAAQENIELSDAHWEVVHFVRQFYLEFNTSPAIRVLVKAMAQQLGADKGNSKYLFLLFPQGPAKQATRIAGLPKPAKCL</sequence>
<comment type="subcellular location">
    <subcellularLocation>
        <location evidence="1">Cytoplasm</location>
    </subcellularLocation>
</comment>
<accession>A0ABU8CBX0</accession>
<dbReference type="InterPro" id="IPR025526">
    <property type="entry name" value="DsrC-like_dom_sf"/>
</dbReference>